<evidence type="ECO:0000256" key="7">
    <source>
        <dbReference type="SAM" id="MobiDB-lite"/>
    </source>
</evidence>
<dbReference type="Gene3D" id="3.40.50.720">
    <property type="entry name" value="NAD(P)-binding Rossmann-like Domain"/>
    <property type="match status" value="2"/>
</dbReference>
<dbReference type="InterPro" id="IPR014777">
    <property type="entry name" value="4pyrrole_Mease_sub1"/>
</dbReference>
<comment type="caution">
    <text evidence="8">The sequence shown here is derived from an EMBL/GenBank/DDBJ whole genome shotgun (WGS) entry which is preliminary data.</text>
</comment>
<keyword evidence="3" id="KW-0560">Oxidoreductase</keyword>
<evidence type="ECO:0000256" key="6">
    <source>
        <dbReference type="ARBA" id="ARBA00047561"/>
    </source>
</evidence>
<feature type="region of interest" description="Disordered" evidence="7">
    <location>
        <begin position="236"/>
        <end position="258"/>
    </location>
</feature>
<dbReference type="PANTHER" id="PTHR35330">
    <property type="entry name" value="SIROHEME BIOSYNTHESIS PROTEIN MET8"/>
    <property type="match status" value="1"/>
</dbReference>
<evidence type="ECO:0000256" key="1">
    <source>
        <dbReference type="ARBA" id="ARBA00005010"/>
    </source>
</evidence>
<organism evidence="8 9">
    <name type="scientific">Sphingopyxis soli</name>
    <dbReference type="NCBI Taxonomy" id="592051"/>
    <lineage>
        <taxon>Bacteria</taxon>
        <taxon>Pseudomonadati</taxon>
        <taxon>Pseudomonadota</taxon>
        <taxon>Alphaproteobacteria</taxon>
        <taxon>Sphingomonadales</taxon>
        <taxon>Sphingomonadaceae</taxon>
        <taxon>Sphingopyxis</taxon>
    </lineage>
</organism>
<dbReference type="SUPFAM" id="SSF75615">
    <property type="entry name" value="Siroheme synthase middle domains-like"/>
    <property type="match status" value="1"/>
</dbReference>
<gene>
    <name evidence="8" type="ORF">GCM10009115_33160</name>
</gene>
<dbReference type="InterPro" id="IPR036291">
    <property type="entry name" value="NAD(P)-bd_dom_sf"/>
</dbReference>
<reference evidence="9" key="1">
    <citation type="journal article" date="2019" name="Int. J. Syst. Evol. Microbiol.">
        <title>The Global Catalogue of Microorganisms (GCM) 10K type strain sequencing project: providing services to taxonomists for standard genome sequencing and annotation.</title>
        <authorList>
            <consortium name="The Broad Institute Genomics Platform"/>
            <consortium name="The Broad Institute Genome Sequencing Center for Infectious Disease"/>
            <person name="Wu L."/>
            <person name="Ma J."/>
        </authorList>
    </citation>
    <scope>NUCLEOTIDE SEQUENCE [LARGE SCALE GENOMIC DNA]</scope>
    <source>
        <strain evidence="9">JCM 15910</strain>
    </source>
</reference>
<evidence type="ECO:0000256" key="4">
    <source>
        <dbReference type="ARBA" id="ARBA00023027"/>
    </source>
</evidence>
<dbReference type="PANTHER" id="PTHR35330:SF1">
    <property type="entry name" value="SIROHEME BIOSYNTHESIS PROTEIN MET8"/>
    <property type="match status" value="1"/>
</dbReference>
<dbReference type="Gene3D" id="3.40.1010.10">
    <property type="entry name" value="Cobalt-precorrin-4 Transmethylase, Domain 1"/>
    <property type="match status" value="1"/>
</dbReference>
<dbReference type="InterPro" id="IPR035996">
    <property type="entry name" value="4pyrrol_Methylase_sf"/>
</dbReference>
<dbReference type="EC" id="1.3.1.76" evidence="2"/>
<evidence type="ECO:0000313" key="8">
    <source>
        <dbReference type="EMBL" id="GAA0867003.1"/>
    </source>
</evidence>
<name>A0ABP3XQF7_9SPHN</name>
<dbReference type="InterPro" id="IPR028161">
    <property type="entry name" value="Met8-like"/>
</dbReference>
<evidence type="ECO:0000256" key="2">
    <source>
        <dbReference type="ARBA" id="ARBA00012400"/>
    </source>
</evidence>
<comment type="pathway">
    <text evidence="1">Porphyrin-containing compound metabolism; siroheme biosynthesis; sirohydrochlorin from precorrin-2: step 1/1.</text>
</comment>
<evidence type="ECO:0000256" key="5">
    <source>
        <dbReference type="ARBA" id="ARBA00023244"/>
    </source>
</evidence>
<dbReference type="RefSeq" id="WP_215349712.1">
    <property type="nucleotide sequence ID" value="NZ_BAAAFE010000010.1"/>
</dbReference>
<comment type="catalytic activity">
    <reaction evidence="6">
        <text>precorrin-2 + NAD(+) = sirohydrochlorin + NADH + 2 H(+)</text>
        <dbReference type="Rhea" id="RHEA:15613"/>
        <dbReference type="ChEBI" id="CHEBI:15378"/>
        <dbReference type="ChEBI" id="CHEBI:57540"/>
        <dbReference type="ChEBI" id="CHEBI:57945"/>
        <dbReference type="ChEBI" id="CHEBI:58351"/>
        <dbReference type="ChEBI" id="CHEBI:58827"/>
        <dbReference type="EC" id="1.3.1.76"/>
    </reaction>
</comment>
<dbReference type="Pfam" id="PF13241">
    <property type="entry name" value="NAD_binding_7"/>
    <property type="match status" value="1"/>
</dbReference>
<dbReference type="NCBIfam" id="TIGR01470">
    <property type="entry name" value="cysG_Nterm"/>
    <property type="match status" value="1"/>
</dbReference>
<evidence type="ECO:0000256" key="3">
    <source>
        <dbReference type="ARBA" id="ARBA00023002"/>
    </source>
</evidence>
<dbReference type="SUPFAM" id="SSF53790">
    <property type="entry name" value="Tetrapyrrole methylase"/>
    <property type="match status" value="1"/>
</dbReference>
<dbReference type="Gene3D" id="3.30.160.110">
    <property type="entry name" value="Siroheme synthase, domain 2"/>
    <property type="match status" value="1"/>
</dbReference>
<dbReference type="EMBL" id="BAAAFE010000010">
    <property type="protein sequence ID" value="GAA0867003.1"/>
    <property type="molecule type" value="Genomic_DNA"/>
</dbReference>
<accession>A0ABP3XQF7</accession>
<sequence>MQQLPVFLNLAGRTVVLVGEGEAAEAKARLVTRAGGRIVPAWEEGAAIAFVALADDEAARAAAVELRARGLLVNVVDRPELCDFTTPAIVDRAPVTIAIGTGGASAGLAKAVRQRIEALLPSRLGALASALHAARDTMRARWPAAADRRRAIDAALAAGGALDPLDPGAVDRVGRWLAEEIGTAASRLEIIRLTSNDPDDLTLRAARLLGEADHIFHSPAVPAAVLDRARADAVRHRADAPPGDPPPGLSLWISGSGS</sequence>
<keyword evidence="4" id="KW-0520">NAD</keyword>
<protein>
    <recommendedName>
        <fullName evidence="2">precorrin-2 dehydrogenase</fullName>
        <ecNumber evidence="2">1.3.1.76</ecNumber>
    </recommendedName>
</protein>
<proteinExistence type="predicted"/>
<keyword evidence="5" id="KW-0627">Porphyrin biosynthesis</keyword>
<evidence type="ECO:0000313" key="9">
    <source>
        <dbReference type="Proteomes" id="UP001500738"/>
    </source>
</evidence>
<dbReference type="Proteomes" id="UP001500738">
    <property type="component" value="Unassembled WGS sequence"/>
</dbReference>
<keyword evidence="9" id="KW-1185">Reference proteome</keyword>
<dbReference type="SUPFAM" id="SSF51735">
    <property type="entry name" value="NAD(P)-binding Rossmann-fold domains"/>
    <property type="match status" value="1"/>
</dbReference>
<dbReference type="InterPro" id="IPR006367">
    <property type="entry name" value="Sirohaem_synthase_N"/>
</dbReference>